<dbReference type="Pfam" id="PF11716">
    <property type="entry name" value="MDMPI_N"/>
    <property type="match status" value="1"/>
</dbReference>
<comment type="caution">
    <text evidence="3">The sequence shown here is derived from an EMBL/GenBank/DDBJ whole genome shotgun (WGS) entry which is preliminary data.</text>
</comment>
<evidence type="ECO:0000259" key="2">
    <source>
        <dbReference type="Pfam" id="PF11716"/>
    </source>
</evidence>
<dbReference type="EMBL" id="BAAAGS010000074">
    <property type="protein sequence ID" value="GAA0557577.1"/>
    <property type="molecule type" value="Genomic_DNA"/>
</dbReference>
<accession>A0ABN1E232</accession>
<organism evidence="3 4">
    <name type="scientific">Saccharopolyspora erythraea</name>
    <name type="common">Streptomyces erythraeus</name>
    <dbReference type="NCBI Taxonomy" id="1836"/>
    <lineage>
        <taxon>Bacteria</taxon>
        <taxon>Bacillati</taxon>
        <taxon>Actinomycetota</taxon>
        <taxon>Actinomycetes</taxon>
        <taxon>Pseudonocardiales</taxon>
        <taxon>Pseudonocardiaceae</taxon>
        <taxon>Saccharopolyspora</taxon>
    </lineage>
</organism>
<keyword evidence="4" id="KW-1185">Reference proteome</keyword>
<dbReference type="NCBIfam" id="TIGR03083">
    <property type="entry name" value="maleylpyruvate isomerase family mycothiol-dependent enzyme"/>
    <property type="match status" value="1"/>
</dbReference>
<dbReference type="Gene3D" id="1.20.120.450">
    <property type="entry name" value="dinb family like domain"/>
    <property type="match status" value="1"/>
</dbReference>
<evidence type="ECO:0000313" key="4">
    <source>
        <dbReference type="Proteomes" id="UP001500729"/>
    </source>
</evidence>
<evidence type="ECO:0000313" key="3">
    <source>
        <dbReference type="EMBL" id="GAA0557577.1"/>
    </source>
</evidence>
<gene>
    <name evidence="3" type="ORF">GCM10009533_63940</name>
</gene>
<feature type="domain" description="Mycothiol-dependent maleylpyruvate isomerase metal-binding" evidence="2">
    <location>
        <begin position="35"/>
        <end position="170"/>
    </location>
</feature>
<dbReference type="RefSeq" id="WP_009950300.1">
    <property type="nucleotide sequence ID" value="NZ_BAAAGS010000074.1"/>
</dbReference>
<sequence>MADIALGAGDRSNIDSTTGAAQLAHRTSVALAAIEQAGDRFMETARSLDELSIHGPSLLPGWTRAHVISHVARNADGFLNLLRWARTGVEHPMYASASDRDADIEEGAVRGRQLLLEDLAASCERFARAACELPVWAWTAEVLDWAGDPIPAHGVLRGRLLELWVHLVDLDHGFGFDDIPRPDVEEILEDVVQQFGGRHDVPALTVVVDFDGRERSWELRGTTSRPSQVHGDPGAMLGWLLGRTSGERLTGDPLPTLPPWL</sequence>
<dbReference type="InterPro" id="IPR024344">
    <property type="entry name" value="MDMPI_metal-binding"/>
</dbReference>
<proteinExistence type="predicted"/>
<dbReference type="Proteomes" id="UP001500729">
    <property type="component" value="Unassembled WGS sequence"/>
</dbReference>
<protein>
    <submittedName>
        <fullName evidence="3">Maleylpyruvate isomerase family mycothiol-dependent enzyme</fullName>
    </submittedName>
</protein>
<dbReference type="InterPro" id="IPR036527">
    <property type="entry name" value="SCP2_sterol-bd_dom_sf"/>
</dbReference>
<reference evidence="3 4" key="1">
    <citation type="journal article" date="2019" name="Int. J. Syst. Evol. Microbiol.">
        <title>The Global Catalogue of Microorganisms (GCM) 10K type strain sequencing project: providing services to taxonomists for standard genome sequencing and annotation.</title>
        <authorList>
            <consortium name="The Broad Institute Genomics Platform"/>
            <consortium name="The Broad Institute Genome Sequencing Center for Infectious Disease"/>
            <person name="Wu L."/>
            <person name="Ma J."/>
        </authorList>
    </citation>
    <scope>NUCLEOTIDE SEQUENCE [LARGE SCALE GENOMIC DNA]</scope>
    <source>
        <strain evidence="3 4">JCM 10303</strain>
    </source>
</reference>
<feature type="domain" description="MDMPI C-terminal" evidence="1">
    <location>
        <begin position="178"/>
        <end position="250"/>
    </location>
</feature>
<dbReference type="Pfam" id="PF07398">
    <property type="entry name" value="MDMPI_C"/>
    <property type="match status" value="1"/>
</dbReference>
<dbReference type="GO" id="GO:0016853">
    <property type="term" value="F:isomerase activity"/>
    <property type="evidence" value="ECO:0007669"/>
    <property type="project" value="UniProtKB-KW"/>
</dbReference>
<evidence type="ECO:0000259" key="1">
    <source>
        <dbReference type="Pfam" id="PF07398"/>
    </source>
</evidence>
<keyword evidence="3" id="KW-0413">Isomerase</keyword>
<dbReference type="Gene3D" id="3.30.1050.20">
    <property type="match status" value="1"/>
</dbReference>
<dbReference type="SUPFAM" id="SSF109854">
    <property type="entry name" value="DinB/YfiT-like putative metalloenzymes"/>
    <property type="match status" value="1"/>
</dbReference>
<dbReference type="InterPro" id="IPR034660">
    <property type="entry name" value="DinB/YfiT-like"/>
</dbReference>
<dbReference type="SUPFAM" id="SSF55718">
    <property type="entry name" value="SCP-like"/>
    <property type="match status" value="1"/>
</dbReference>
<name>A0ABN1E232_SACER</name>
<dbReference type="InterPro" id="IPR017517">
    <property type="entry name" value="Maleyloyr_isom"/>
</dbReference>
<dbReference type="InterPro" id="IPR010872">
    <property type="entry name" value="MDMPI_C-term_domain"/>
</dbReference>